<evidence type="ECO:0000313" key="3">
    <source>
        <dbReference type="Proteomes" id="UP000662957"/>
    </source>
</evidence>
<sequence>MSDPQLTYLGPYSRAREARVQSPAWWRRLPLAFLIIVVLPFALSAIYFLLIASPRYVSEARFIVRAADDSRPSSLGVALEGVGLATATSDAFAVHEYITSRDGFNELTRRFNLRRMIGAGDVLSRYPRPWEGQSNEDFFSAFQRFITVGYDSTTGISTLRVEAFAARDAQRLNDAMLASGEALVNRLNERASVAAIRDAEAARTRASDRLAQAQAGLTAFRNKQRYIDPALTAREGSQLIGGLLATVAELRAERAQLAAQAPQSPQLATIDSRIRAYEGQITEERSKIAGNSTSLAPQVSVYEDLVLERELADKELTAANAALTTAEQDARRQKLYLDRIVNPSLPDAATQPKRLLSILTVLFSALLIYGVGWFVWAGAREHRQA</sequence>
<proteinExistence type="predicted"/>
<organism evidence="2 3">
    <name type="scientific">Brevundimonas fontaquae</name>
    <dbReference type="NCBI Taxonomy" id="2813778"/>
    <lineage>
        <taxon>Bacteria</taxon>
        <taxon>Pseudomonadati</taxon>
        <taxon>Pseudomonadota</taxon>
        <taxon>Alphaproteobacteria</taxon>
        <taxon>Caulobacterales</taxon>
        <taxon>Caulobacteraceae</taxon>
        <taxon>Brevundimonas</taxon>
    </lineage>
</organism>
<accession>A0ABX7LPE0</accession>
<keyword evidence="1" id="KW-0472">Membrane</keyword>
<gene>
    <name evidence="2" type="ORF">JX001_02490</name>
</gene>
<dbReference type="PANTHER" id="PTHR32309:SF13">
    <property type="entry name" value="FERRIC ENTEROBACTIN TRANSPORT PROTEIN FEPE"/>
    <property type="match status" value="1"/>
</dbReference>
<dbReference type="EMBL" id="CP070968">
    <property type="protein sequence ID" value="QSF54710.1"/>
    <property type="molecule type" value="Genomic_DNA"/>
</dbReference>
<keyword evidence="1" id="KW-1133">Transmembrane helix</keyword>
<reference evidence="2 3" key="1">
    <citation type="submission" date="2021-02" db="EMBL/GenBank/DDBJ databases">
        <title>Brevundimonas sp. CS1 genome sequence.</title>
        <authorList>
            <person name="Lee K."/>
            <person name="Choi Y.-J."/>
            <person name="Son H.-R."/>
        </authorList>
    </citation>
    <scope>NUCLEOTIDE SEQUENCE [LARGE SCALE GENOMIC DNA]</scope>
    <source>
        <strain evidence="2 3">CS1</strain>
    </source>
</reference>
<feature type="transmembrane region" description="Helical" evidence="1">
    <location>
        <begin position="355"/>
        <end position="376"/>
    </location>
</feature>
<keyword evidence="3" id="KW-1185">Reference proteome</keyword>
<name>A0ABX7LPE0_9CAUL</name>
<dbReference type="InterPro" id="IPR050445">
    <property type="entry name" value="Bact_polysacc_biosynth/exp"/>
</dbReference>
<keyword evidence="1" id="KW-0812">Transmembrane</keyword>
<dbReference type="PANTHER" id="PTHR32309">
    <property type="entry name" value="TYROSINE-PROTEIN KINASE"/>
    <property type="match status" value="1"/>
</dbReference>
<feature type="transmembrane region" description="Helical" evidence="1">
    <location>
        <begin position="31"/>
        <end position="52"/>
    </location>
</feature>
<protein>
    <submittedName>
        <fullName evidence="2">Chain-length determining protein</fullName>
    </submittedName>
</protein>
<evidence type="ECO:0000313" key="2">
    <source>
        <dbReference type="EMBL" id="QSF54710.1"/>
    </source>
</evidence>
<evidence type="ECO:0000256" key="1">
    <source>
        <dbReference type="SAM" id="Phobius"/>
    </source>
</evidence>
<dbReference type="Proteomes" id="UP000662957">
    <property type="component" value="Chromosome"/>
</dbReference>